<reference evidence="1 2" key="1">
    <citation type="submission" date="2019-05" db="EMBL/GenBank/DDBJ databases">
        <authorList>
            <person name="Hariharan J."/>
            <person name="Choudoir M.J."/>
            <person name="Diebold P."/>
            <person name="Panke-Buisse K."/>
            <person name="Buckley D.H."/>
        </authorList>
    </citation>
    <scope>NUCLEOTIDE SEQUENCE [LARGE SCALE GENOMIC DNA]</scope>
    <source>
        <strain evidence="1 2">SUN51</strain>
    </source>
</reference>
<sequence>MSAALLSLLLYTLDDKSDDEVFPVSTEATSPAVARTVREHLHLSRPSGEEKMVRMTVDGILREQHYNAITGSLDFLDDEGEVVDRVPFQEEGLAIGSIESSTSEHIPHRRVEDITSVRLGPGLKFSQWRDKP</sequence>
<evidence type="ECO:0000313" key="1">
    <source>
        <dbReference type="EMBL" id="KAA0940114.1"/>
    </source>
</evidence>
<dbReference type="AlphaFoldDB" id="A0A5B0BDC4"/>
<dbReference type="RefSeq" id="WP_149511199.1">
    <property type="nucleotide sequence ID" value="NZ_VDFC01000033.1"/>
</dbReference>
<gene>
    <name evidence="1" type="ORF">FGF04_11610</name>
</gene>
<organism evidence="1 2">
    <name type="scientific">Streptomyces apricus</name>
    <dbReference type="NCBI Taxonomy" id="1828112"/>
    <lineage>
        <taxon>Bacteria</taxon>
        <taxon>Bacillati</taxon>
        <taxon>Actinomycetota</taxon>
        <taxon>Actinomycetes</taxon>
        <taxon>Kitasatosporales</taxon>
        <taxon>Streptomycetaceae</taxon>
        <taxon>Streptomyces</taxon>
    </lineage>
</organism>
<proteinExistence type="predicted"/>
<dbReference type="Proteomes" id="UP000324965">
    <property type="component" value="Unassembled WGS sequence"/>
</dbReference>
<accession>A0A5B0BDC4</accession>
<dbReference type="EMBL" id="VDFC01000033">
    <property type="protein sequence ID" value="KAA0940114.1"/>
    <property type="molecule type" value="Genomic_DNA"/>
</dbReference>
<evidence type="ECO:0000313" key="2">
    <source>
        <dbReference type="Proteomes" id="UP000324965"/>
    </source>
</evidence>
<dbReference type="OrthoDB" id="4184639at2"/>
<protein>
    <submittedName>
        <fullName evidence="1">Uncharacterized protein</fullName>
    </submittedName>
</protein>
<name>A0A5B0BDC4_9ACTN</name>
<keyword evidence="2" id="KW-1185">Reference proteome</keyword>
<comment type="caution">
    <text evidence="1">The sequence shown here is derived from an EMBL/GenBank/DDBJ whole genome shotgun (WGS) entry which is preliminary data.</text>
</comment>